<dbReference type="PROSITE" id="PS51866">
    <property type="entry name" value="MOP"/>
    <property type="match status" value="1"/>
</dbReference>
<dbReference type="PROSITE" id="PS51898">
    <property type="entry name" value="TYR_RECOMBINASE"/>
    <property type="match status" value="1"/>
</dbReference>
<dbReference type="InterPro" id="IPR008995">
    <property type="entry name" value="Mo/tungstate-bd_C_term_dom"/>
</dbReference>
<evidence type="ECO:0000259" key="4">
    <source>
        <dbReference type="PROSITE" id="PS51866"/>
    </source>
</evidence>
<dbReference type="Pfam" id="PF00589">
    <property type="entry name" value="Phage_integrase"/>
    <property type="match status" value="1"/>
</dbReference>
<dbReference type="NCBIfam" id="TIGR00638">
    <property type="entry name" value="Mop"/>
    <property type="match status" value="1"/>
</dbReference>
<dbReference type="CDD" id="cd00397">
    <property type="entry name" value="DNA_BRE_C"/>
    <property type="match status" value="1"/>
</dbReference>
<keyword evidence="1 3" id="KW-0500">Molybdenum</keyword>
<dbReference type="GO" id="GO:0015689">
    <property type="term" value="P:molybdate ion transport"/>
    <property type="evidence" value="ECO:0007669"/>
    <property type="project" value="InterPro"/>
</dbReference>
<evidence type="ECO:0000256" key="1">
    <source>
        <dbReference type="ARBA" id="ARBA00022505"/>
    </source>
</evidence>
<evidence type="ECO:0000256" key="2">
    <source>
        <dbReference type="ARBA" id="ARBA00023172"/>
    </source>
</evidence>
<dbReference type="InterPro" id="IPR002104">
    <property type="entry name" value="Integrase_catalytic"/>
</dbReference>
<proteinExistence type="predicted"/>
<feature type="domain" description="Tyr recombinase" evidence="5">
    <location>
        <begin position="44"/>
        <end position="229"/>
    </location>
</feature>
<dbReference type="Pfam" id="PF03459">
    <property type="entry name" value="TOBE"/>
    <property type="match status" value="2"/>
</dbReference>
<reference evidence="6 7" key="1">
    <citation type="journal article" date="2020" name="ISME J.">
        <title>Parallel Reductive Genome Evolution in Desulfovibrio Ectosymbionts Independently Acquired by Trichonympha Protists in the Termite Gut.</title>
        <authorList>
            <person name="Takeuchi M."/>
            <person name="Kuwahara H."/>
            <person name="Murakami T."/>
            <person name="Takahashi K."/>
            <person name="Kajitani R."/>
            <person name="Toyoda A."/>
            <person name="Itoh T."/>
            <person name="Ohkuma M."/>
            <person name="Hongoh Y."/>
        </authorList>
    </citation>
    <scope>NUCLEOTIDE SEQUENCE [LARGE SCALE GENOMIC DNA]</scope>
    <source>
        <strain evidence="6">ZnDsv-02</strain>
    </source>
</reference>
<dbReference type="GO" id="GO:0006310">
    <property type="term" value="P:DNA recombination"/>
    <property type="evidence" value="ECO:0007669"/>
    <property type="project" value="UniProtKB-KW"/>
</dbReference>
<dbReference type="InterPro" id="IPR004606">
    <property type="entry name" value="Mop_domain"/>
</dbReference>
<keyword evidence="2" id="KW-0233">DNA recombination</keyword>
<dbReference type="InterPro" id="IPR013762">
    <property type="entry name" value="Integrase-like_cat_sf"/>
</dbReference>
<protein>
    <submittedName>
        <fullName evidence="6">Molybdate transport system regulatory protein</fullName>
    </submittedName>
</protein>
<name>A0A6L2R4R7_9BACT</name>
<dbReference type="GO" id="GO:0015074">
    <property type="term" value="P:DNA integration"/>
    <property type="evidence" value="ECO:0007669"/>
    <property type="project" value="InterPro"/>
</dbReference>
<evidence type="ECO:0000313" key="6">
    <source>
        <dbReference type="EMBL" id="GFH62444.1"/>
    </source>
</evidence>
<evidence type="ECO:0000259" key="5">
    <source>
        <dbReference type="PROSITE" id="PS51898"/>
    </source>
</evidence>
<organism evidence="6 7">
    <name type="scientific">Candidatus Desulfovibrio kirbyi</name>
    <dbReference type="NCBI Taxonomy" id="2696086"/>
    <lineage>
        <taxon>Bacteria</taxon>
        <taxon>Pseudomonadati</taxon>
        <taxon>Thermodesulfobacteriota</taxon>
        <taxon>Desulfovibrionia</taxon>
        <taxon>Desulfovibrionales</taxon>
        <taxon>Desulfovibrionaceae</taxon>
        <taxon>Desulfovibrio</taxon>
    </lineage>
</organism>
<dbReference type="AlphaFoldDB" id="A0A6L2R4R7"/>
<dbReference type="EMBL" id="BLLL01000002">
    <property type="protein sequence ID" value="GFH62444.1"/>
    <property type="molecule type" value="Genomic_DNA"/>
</dbReference>
<dbReference type="GO" id="GO:0003677">
    <property type="term" value="F:DNA binding"/>
    <property type="evidence" value="ECO:0007669"/>
    <property type="project" value="InterPro"/>
</dbReference>
<feature type="domain" description="Mop" evidence="4">
    <location>
        <begin position="235"/>
        <end position="301"/>
    </location>
</feature>
<accession>A0A6L2R4R7</accession>
<dbReference type="InterPro" id="IPR005116">
    <property type="entry name" value="Transp-assoc_OB_typ1"/>
</dbReference>
<dbReference type="Proteomes" id="UP000505077">
    <property type="component" value="Unassembled WGS sequence"/>
</dbReference>
<gene>
    <name evidence="6" type="primary">modE</name>
    <name evidence="6" type="ORF">ZNDK_0215</name>
</gene>
<dbReference type="InterPro" id="IPR011010">
    <property type="entry name" value="DNA_brk_join_enz"/>
</dbReference>
<dbReference type="SUPFAM" id="SSF56349">
    <property type="entry name" value="DNA breaking-rejoining enzymes"/>
    <property type="match status" value="1"/>
</dbReference>
<sequence length="375" mass="41511">MTGTLIGKTDNHKKLTAFLRTCSADDLAQLRRSLLRHDSASLLRNNDRLSRQELLAAESYFWKRAAGACGLRERLPRLRIWLIFMLLRYGGLRLAEIFALRLEDMHFKAGYVSVAGAFAREVPFSLAVSRRLRQVLDNPEAFPAAGEPTRCDASYVRRSLLQCGAACGMSKGVLNARALRHSRAVELGRQGLPLPVVDIFLGRRAAVGIKSVVRCDPLEAEKLLREQLQKEFAVETSARNVFQGRISALRQSGLLVEVVLVTAGGLRITAIITDESYRTLSLSEGMLVNASVKAPWVMLQAGAQYDEETKTSAENYFLGSVERVREDGMVAEVLVALPEGSRICALQNKQRNAPLRAGDKVTVMFKAFSVIVHLE</sequence>
<evidence type="ECO:0000256" key="3">
    <source>
        <dbReference type="PROSITE-ProRule" id="PRU01213"/>
    </source>
</evidence>
<dbReference type="Gene3D" id="2.40.50.100">
    <property type="match status" value="2"/>
</dbReference>
<dbReference type="SUPFAM" id="SSF50331">
    <property type="entry name" value="MOP-like"/>
    <property type="match status" value="2"/>
</dbReference>
<dbReference type="Gene3D" id="1.10.443.10">
    <property type="entry name" value="Intergrase catalytic core"/>
    <property type="match status" value="1"/>
</dbReference>
<evidence type="ECO:0000313" key="7">
    <source>
        <dbReference type="Proteomes" id="UP000505077"/>
    </source>
</evidence>
<comment type="caution">
    <text evidence="6">The sequence shown here is derived from an EMBL/GenBank/DDBJ whole genome shotgun (WGS) entry which is preliminary data.</text>
</comment>